<sequence length="662" mass="77214">MKKVNKIEFIDVQKHYTDNDVVSEVFSGLSFKIDKNGFYGLKGVSGSGKSTLLKILNNDIEIDQGIIYLNGLNITSQSIEEFKKTKNENIHYMTSKNIFDLNKSVKENICFLLELKNIEFNDSFFNSSIEYFDIPNKKIKYLSSGETQRALFLFSAMCSKNILLVDEPTATSDIENASKMLSYLKKISKNMIVIMATNKEYEIDQYCDYYMNIIDNKIEIVKNKNISEDNKTIDPFVNKDSITSTNNKLVSKVKFQFKKYLMAFLATFLIFFSILFVVSYFANPKVRIVDDSVIYVKSGNVDTYIEKLMDNKTVKSHIRYYKDFNKTSIVTKDALKELNEYFVYSFKDIKAKDLFIDGRVPENEKEIVLPISTKYKIRDKITFEGIEDVEVVGITKLNYVFINEDMREKIAFKNFIIHNNLNMMGISVTNSRNLSVDFNLEGFSLVANVKEDAILDLNDKRVFFYDAEYTNIDVKVQIIDENETDSYVISKEVYNMVFKDLNKDIKILLLNGYGSFKDLKKLLVDEDLIFYNYLISDEMIINTLSEKRVQELILMLIVAFSFTVLVFIMQRVIFYKTSFDKYVSDFLYRKEKVIINAFERMFSCIISIVILEIALSIFLMNDNIFSFIKYSKINTIYYILPIIVLLTINIFEFRRETNESNN</sequence>
<evidence type="ECO:0000256" key="5">
    <source>
        <dbReference type="SAM" id="Phobius"/>
    </source>
</evidence>
<reference evidence="7 8" key="1">
    <citation type="submission" date="2019-01" db="EMBL/GenBank/DDBJ databases">
        <authorList>
            <consortium name="Pathogen Informatics"/>
        </authorList>
    </citation>
    <scope>NUCLEOTIDE SEQUENCE [LARGE SCALE GENOMIC DNA]</scope>
    <source>
        <strain evidence="7 8">NCTC10138</strain>
    </source>
</reference>
<dbReference type="AlphaFoldDB" id="A0A449BDB0"/>
<keyword evidence="5" id="KW-0812">Transmembrane</keyword>
<dbReference type="STRING" id="1278311.GCA_000428705_00960"/>
<evidence type="ECO:0000256" key="3">
    <source>
        <dbReference type="ARBA" id="ARBA00022741"/>
    </source>
</evidence>
<feature type="transmembrane region" description="Helical" evidence="5">
    <location>
        <begin position="635"/>
        <end position="653"/>
    </location>
</feature>
<dbReference type="PANTHER" id="PTHR42711:SF5">
    <property type="entry name" value="ABC TRANSPORTER ATP-BINDING PROTEIN NATA"/>
    <property type="match status" value="1"/>
</dbReference>
<dbReference type="Proteomes" id="UP000289841">
    <property type="component" value="Chromosome"/>
</dbReference>
<keyword evidence="8" id="KW-1185">Reference proteome</keyword>
<evidence type="ECO:0000256" key="4">
    <source>
        <dbReference type="ARBA" id="ARBA00022840"/>
    </source>
</evidence>
<evidence type="ECO:0000256" key="2">
    <source>
        <dbReference type="ARBA" id="ARBA00022448"/>
    </source>
</evidence>
<protein>
    <submittedName>
        <fullName evidence="7">ABC transporter, ATP-binding protein</fullName>
        <ecNumber evidence="7">3.6.3.-</ecNumber>
    </submittedName>
</protein>
<dbReference type="InterPro" id="IPR050763">
    <property type="entry name" value="ABC_transporter_ATP-binding"/>
</dbReference>
<dbReference type="GO" id="GO:0016887">
    <property type="term" value="F:ATP hydrolysis activity"/>
    <property type="evidence" value="ECO:0007669"/>
    <property type="project" value="InterPro"/>
</dbReference>
<evidence type="ECO:0000256" key="1">
    <source>
        <dbReference type="ARBA" id="ARBA00005417"/>
    </source>
</evidence>
<keyword evidence="5" id="KW-1133">Transmembrane helix</keyword>
<feature type="domain" description="ABC transporter" evidence="6">
    <location>
        <begin position="7"/>
        <end position="240"/>
    </location>
</feature>
<accession>A0A449BDB0</accession>
<dbReference type="PROSITE" id="PS50893">
    <property type="entry name" value="ABC_TRANSPORTER_2"/>
    <property type="match status" value="1"/>
</dbReference>
<feature type="transmembrane region" description="Helical" evidence="5">
    <location>
        <begin position="552"/>
        <end position="573"/>
    </location>
</feature>
<feature type="transmembrane region" description="Helical" evidence="5">
    <location>
        <begin position="260"/>
        <end position="282"/>
    </location>
</feature>
<evidence type="ECO:0000259" key="6">
    <source>
        <dbReference type="PROSITE" id="PS50893"/>
    </source>
</evidence>
<dbReference type="Pfam" id="PF00005">
    <property type="entry name" value="ABC_tran"/>
    <property type="match status" value="1"/>
</dbReference>
<keyword evidence="3" id="KW-0547">Nucleotide-binding</keyword>
<evidence type="ECO:0000313" key="7">
    <source>
        <dbReference type="EMBL" id="VEU80444.1"/>
    </source>
</evidence>
<dbReference type="EC" id="3.6.3.-" evidence="7"/>
<comment type="similarity">
    <text evidence="1">Belongs to the ABC transporter superfamily.</text>
</comment>
<dbReference type="PANTHER" id="PTHR42711">
    <property type="entry name" value="ABC TRANSPORTER ATP-BINDING PROTEIN"/>
    <property type="match status" value="1"/>
</dbReference>
<organism evidence="7 8">
    <name type="scientific">Haploplasma axanthum</name>
    <name type="common">Acholeplasma axanthum</name>
    <dbReference type="NCBI Taxonomy" id="29552"/>
    <lineage>
        <taxon>Bacteria</taxon>
        <taxon>Bacillati</taxon>
        <taxon>Mycoplasmatota</taxon>
        <taxon>Mollicutes</taxon>
        <taxon>Acholeplasmatales</taxon>
        <taxon>Acholeplasmataceae</taxon>
        <taxon>Haploplasma</taxon>
    </lineage>
</organism>
<name>A0A449BDB0_HAPAX</name>
<gene>
    <name evidence="7" type="primary">metN_3</name>
    <name evidence="7" type="ORF">NCTC10138_00814</name>
</gene>
<keyword evidence="4 7" id="KW-0067">ATP-binding</keyword>
<proteinExistence type="inferred from homology"/>
<dbReference type="GO" id="GO:0005524">
    <property type="term" value="F:ATP binding"/>
    <property type="evidence" value="ECO:0007669"/>
    <property type="project" value="UniProtKB-KW"/>
</dbReference>
<dbReference type="InterPro" id="IPR027417">
    <property type="entry name" value="P-loop_NTPase"/>
</dbReference>
<dbReference type="RefSeq" id="WP_026390510.1">
    <property type="nucleotide sequence ID" value="NZ_LR215048.1"/>
</dbReference>
<dbReference type="InterPro" id="IPR003593">
    <property type="entry name" value="AAA+_ATPase"/>
</dbReference>
<dbReference type="OrthoDB" id="403954at2"/>
<dbReference type="KEGG" id="aaxa:NCTC10138_00814"/>
<keyword evidence="2" id="KW-0813">Transport</keyword>
<dbReference type="SMART" id="SM00382">
    <property type="entry name" value="AAA"/>
    <property type="match status" value="1"/>
</dbReference>
<dbReference type="SUPFAM" id="SSF52540">
    <property type="entry name" value="P-loop containing nucleoside triphosphate hydrolases"/>
    <property type="match status" value="1"/>
</dbReference>
<feature type="transmembrane region" description="Helical" evidence="5">
    <location>
        <begin position="593"/>
        <end position="615"/>
    </location>
</feature>
<keyword evidence="7" id="KW-0378">Hydrolase</keyword>
<dbReference type="EMBL" id="LR215048">
    <property type="protein sequence ID" value="VEU80444.1"/>
    <property type="molecule type" value="Genomic_DNA"/>
</dbReference>
<dbReference type="Gene3D" id="3.40.50.300">
    <property type="entry name" value="P-loop containing nucleotide triphosphate hydrolases"/>
    <property type="match status" value="1"/>
</dbReference>
<dbReference type="InterPro" id="IPR003439">
    <property type="entry name" value="ABC_transporter-like_ATP-bd"/>
</dbReference>
<keyword evidence="5" id="KW-0472">Membrane</keyword>
<evidence type="ECO:0000313" key="8">
    <source>
        <dbReference type="Proteomes" id="UP000289841"/>
    </source>
</evidence>